<dbReference type="GO" id="GO:0031267">
    <property type="term" value="F:small GTPase binding"/>
    <property type="evidence" value="ECO:0007669"/>
    <property type="project" value="TreeGrafter"/>
</dbReference>
<proteinExistence type="predicted"/>
<dbReference type="InterPro" id="IPR037191">
    <property type="entry name" value="VPS9_dom_sf"/>
</dbReference>
<dbReference type="PROSITE" id="PS51205">
    <property type="entry name" value="VPS9"/>
    <property type="match status" value="1"/>
</dbReference>
<name>A0A0M3IBE1_ASCLU</name>
<protein>
    <submittedName>
        <fullName evidence="3">VPS9 domain-containing protein</fullName>
    </submittedName>
</protein>
<evidence type="ECO:0000259" key="1">
    <source>
        <dbReference type="PROSITE" id="PS51205"/>
    </source>
</evidence>
<accession>A0A0M3IBE1</accession>
<dbReference type="Pfam" id="PF02204">
    <property type="entry name" value="VPS9"/>
    <property type="match status" value="1"/>
</dbReference>
<dbReference type="PANTHER" id="PTHR46089">
    <property type="entry name" value="ALSIN HOMOLOG"/>
    <property type="match status" value="1"/>
</dbReference>
<dbReference type="GO" id="GO:0005085">
    <property type="term" value="F:guanyl-nucleotide exchange factor activity"/>
    <property type="evidence" value="ECO:0007669"/>
    <property type="project" value="TreeGrafter"/>
</dbReference>
<evidence type="ECO:0000313" key="2">
    <source>
        <dbReference type="Proteomes" id="UP000036681"/>
    </source>
</evidence>
<evidence type="ECO:0000313" key="3">
    <source>
        <dbReference type="WBParaSite" id="ALUE_0001502701-mRNA-1"/>
    </source>
</evidence>
<dbReference type="PANTHER" id="PTHR46089:SF2">
    <property type="entry name" value="ALSIN HOMOLOG"/>
    <property type="match status" value="1"/>
</dbReference>
<dbReference type="InterPro" id="IPR003123">
    <property type="entry name" value="VPS9"/>
</dbReference>
<keyword evidence="2" id="KW-1185">Reference proteome</keyword>
<dbReference type="Proteomes" id="UP000036681">
    <property type="component" value="Unplaced"/>
</dbReference>
<dbReference type="InterPro" id="IPR051984">
    <property type="entry name" value="Alsin"/>
</dbReference>
<dbReference type="WBParaSite" id="ALUE_0001502701-mRNA-1">
    <property type="protein sequence ID" value="ALUE_0001502701-mRNA-1"/>
    <property type="gene ID" value="ALUE_0001502701"/>
</dbReference>
<dbReference type="Gene3D" id="1.20.1050.80">
    <property type="entry name" value="VPS9 domain"/>
    <property type="match status" value="1"/>
</dbReference>
<sequence length="109" mass="12163">MQGVNPALLETQHEYRPVSTVTSTVLTAYGTEMCVTRFAEAGEKHVWTTDDLLPAFMYVTVRAQLQHLGAEIRLIADFAPQLRGGGQIELMFTTLKASYMQICKEKSLP</sequence>
<reference evidence="3" key="1">
    <citation type="submission" date="2017-02" db="UniProtKB">
        <authorList>
            <consortium name="WormBaseParasite"/>
        </authorList>
    </citation>
    <scope>IDENTIFICATION</scope>
</reference>
<organism evidence="2 3">
    <name type="scientific">Ascaris lumbricoides</name>
    <name type="common">Giant roundworm</name>
    <dbReference type="NCBI Taxonomy" id="6252"/>
    <lineage>
        <taxon>Eukaryota</taxon>
        <taxon>Metazoa</taxon>
        <taxon>Ecdysozoa</taxon>
        <taxon>Nematoda</taxon>
        <taxon>Chromadorea</taxon>
        <taxon>Rhabditida</taxon>
        <taxon>Spirurina</taxon>
        <taxon>Ascaridomorpha</taxon>
        <taxon>Ascaridoidea</taxon>
        <taxon>Ascarididae</taxon>
        <taxon>Ascaris</taxon>
    </lineage>
</organism>
<dbReference type="SUPFAM" id="SSF109993">
    <property type="entry name" value="VPS9 domain"/>
    <property type="match status" value="1"/>
</dbReference>
<dbReference type="GO" id="GO:0005737">
    <property type="term" value="C:cytoplasm"/>
    <property type="evidence" value="ECO:0007669"/>
    <property type="project" value="TreeGrafter"/>
</dbReference>
<dbReference type="GO" id="GO:0016197">
    <property type="term" value="P:endosomal transport"/>
    <property type="evidence" value="ECO:0007669"/>
    <property type="project" value="TreeGrafter"/>
</dbReference>
<dbReference type="AlphaFoldDB" id="A0A0M3IBE1"/>
<feature type="domain" description="VPS9" evidence="1">
    <location>
        <begin position="1"/>
        <end position="109"/>
    </location>
</feature>